<name>A0A4P6JPA9_KTERU</name>
<reference evidence="5 6" key="1">
    <citation type="submission" date="2019-01" db="EMBL/GenBank/DDBJ databases">
        <title>Ktedonosporobacter rubrisoli SCAWS-G2.</title>
        <authorList>
            <person name="Huang Y."/>
            <person name="Yan B."/>
        </authorList>
    </citation>
    <scope>NUCLEOTIDE SEQUENCE [LARGE SCALE GENOMIC DNA]</scope>
    <source>
        <strain evidence="5 6">SCAWS-G2</strain>
    </source>
</reference>
<dbReference type="OrthoDB" id="156657at2"/>
<dbReference type="InterPro" id="IPR046335">
    <property type="entry name" value="LacI/GalR-like_sensor"/>
</dbReference>
<evidence type="ECO:0000259" key="4">
    <source>
        <dbReference type="PROSITE" id="PS50949"/>
    </source>
</evidence>
<dbReference type="Gene3D" id="1.10.10.10">
    <property type="entry name" value="Winged helix-like DNA-binding domain superfamily/Winged helix DNA-binding domain"/>
    <property type="match status" value="1"/>
</dbReference>
<dbReference type="SUPFAM" id="SSF53822">
    <property type="entry name" value="Periplasmic binding protein-like I"/>
    <property type="match status" value="1"/>
</dbReference>
<evidence type="ECO:0000256" key="3">
    <source>
        <dbReference type="ARBA" id="ARBA00023163"/>
    </source>
</evidence>
<dbReference type="Pfam" id="PF00392">
    <property type="entry name" value="GntR"/>
    <property type="match status" value="1"/>
</dbReference>
<dbReference type="PROSITE" id="PS50949">
    <property type="entry name" value="HTH_GNTR"/>
    <property type="match status" value="1"/>
</dbReference>
<keyword evidence="6" id="KW-1185">Reference proteome</keyword>
<feature type="domain" description="HTH gntR-type" evidence="4">
    <location>
        <begin position="52"/>
        <end position="120"/>
    </location>
</feature>
<evidence type="ECO:0000256" key="1">
    <source>
        <dbReference type="ARBA" id="ARBA00023015"/>
    </source>
</evidence>
<keyword evidence="2" id="KW-0238">DNA-binding</keyword>
<protein>
    <submittedName>
        <fullName evidence="5">GntR family transcriptional regulator</fullName>
    </submittedName>
</protein>
<keyword evidence="3" id="KW-0804">Transcription</keyword>
<dbReference type="GO" id="GO:0000976">
    <property type="term" value="F:transcription cis-regulatory region binding"/>
    <property type="evidence" value="ECO:0007669"/>
    <property type="project" value="TreeGrafter"/>
</dbReference>
<evidence type="ECO:0000256" key="2">
    <source>
        <dbReference type="ARBA" id="ARBA00023125"/>
    </source>
</evidence>
<dbReference type="SMART" id="SM00345">
    <property type="entry name" value="HTH_GNTR"/>
    <property type="match status" value="1"/>
</dbReference>
<dbReference type="InterPro" id="IPR036388">
    <property type="entry name" value="WH-like_DNA-bd_sf"/>
</dbReference>
<dbReference type="InterPro" id="IPR000524">
    <property type="entry name" value="Tscrpt_reg_HTH_GntR"/>
</dbReference>
<evidence type="ECO:0000313" key="5">
    <source>
        <dbReference type="EMBL" id="QBD76970.1"/>
    </source>
</evidence>
<dbReference type="InterPro" id="IPR028082">
    <property type="entry name" value="Peripla_BP_I"/>
</dbReference>
<dbReference type="EMBL" id="CP035758">
    <property type="protein sequence ID" value="QBD76970.1"/>
    <property type="molecule type" value="Genomic_DNA"/>
</dbReference>
<organism evidence="5 6">
    <name type="scientific">Ktedonosporobacter rubrisoli</name>
    <dbReference type="NCBI Taxonomy" id="2509675"/>
    <lineage>
        <taxon>Bacteria</taxon>
        <taxon>Bacillati</taxon>
        <taxon>Chloroflexota</taxon>
        <taxon>Ktedonobacteria</taxon>
        <taxon>Ktedonobacterales</taxon>
        <taxon>Ktedonosporobacteraceae</taxon>
        <taxon>Ktedonosporobacter</taxon>
    </lineage>
</organism>
<dbReference type="Proteomes" id="UP000290365">
    <property type="component" value="Chromosome"/>
</dbReference>
<proteinExistence type="predicted"/>
<dbReference type="GO" id="GO:0003700">
    <property type="term" value="F:DNA-binding transcription factor activity"/>
    <property type="evidence" value="ECO:0007669"/>
    <property type="project" value="InterPro"/>
</dbReference>
<accession>A0A4P6JPA9</accession>
<sequence length="414" mass="46228">MGISLSGIHSCLFDIQVIGKVNLHMGPHPYADARYVTRDGCMTEKVSWEEDRPLYEQVRQWLLAQVTSGRWSVHQMLPPEVILAAELGISRVTLRRAMKDLVQSGVFTRISGRGTFVARQFAPALEQNRAARPELASETSLVGVLVSSTNSLFISTILSHLEHAFYERGYRMLLASSHGSLSQQSQRLLQLADSGVAGIILYSGSFLHDETINTLKRRAVPLVLIDRYYPAIETHVVSSDHLHGAYIMTEHLLHLGYRRIGFLLNRPEIVTSTLARFEGYKAALKDYGIAFEEELVMRAQIREEPVRKYLQQAEKPAAVFACNDDQAIEFLHVLHTIGLKVPDDIALVGFDDIPLVSRLDPPLTTVAQNIHQIGEAAAQLLIDTIQEKVTAPKTILLPTDLIIRQSCGSKIQHK</sequence>
<dbReference type="Gene3D" id="3.40.50.2300">
    <property type="match status" value="2"/>
</dbReference>
<dbReference type="PANTHER" id="PTHR30146">
    <property type="entry name" value="LACI-RELATED TRANSCRIPTIONAL REPRESSOR"/>
    <property type="match status" value="1"/>
</dbReference>
<dbReference type="CDD" id="cd06267">
    <property type="entry name" value="PBP1_LacI_sugar_binding-like"/>
    <property type="match status" value="1"/>
</dbReference>
<keyword evidence="1" id="KW-0805">Transcription regulation</keyword>
<dbReference type="InterPro" id="IPR036390">
    <property type="entry name" value="WH_DNA-bd_sf"/>
</dbReference>
<gene>
    <name evidence="5" type="ORF">EPA93_13535</name>
</gene>
<dbReference type="CDD" id="cd07377">
    <property type="entry name" value="WHTH_GntR"/>
    <property type="match status" value="1"/>
</dbReference>
<dbReference type="PRINTS" id="PR00035">
    <property type="entry name" value="HTHGNTR"/>
</dbReference>
<dbReference type="PANTHER" id="PTHR30146:SF109">
    <property type="entry name" value="HTH-TYPE TRANSCRIPTIONAL REGULATOR GALS"/>
    <property type="match status" value="1"/>
</dbReference>
<dbReference type="AlphaFoldDB" id="A0A4P6JPA9"/>
<dbReference type="KEGG" id="kbs:EPA93_13535"/>
<dbReference type="SUPFAM" id="SSF46785">
    <property type="entry name" value="Winged helix' DNA-binding domain"/>
    <property type="match status" value="1"/>
</dbReference>
<dbReference type="Pfam" id="PF13377">
    <property type="entry name" value="Peripla_BP_3"/>
    <property type="match status" value="1"/>
</dbReference>
<evidence type="ECO:0000313" key="6">
    <source>
        <dbReference type="Proteomes" id="UP000290365"/>
    </source>
</evidence>